<dbReference type="EMBL" id="LNXV01000003">
    <property type="protein sequence ID" value="KTC86916.1"/>
    <property type="molecule type" value="Genomic_DNA"/>
</dbReference>
<gene>
    <name evidence="6" type="primary">ycaD</name>
    <name evidence="6" type="ORF">Lbru_0145</name>
</gene>
<feature type="transmembrane region" description="Helical" evidence="4">
    <location>
        <begin position="288"/>
        <end position="307"/>
    </location>
</feature>
<evidence type="ECO:0000313" key="7">
    <source>
        <dbReference type="Proteomes" id="UP000054742"/>
    </source>
</evidence>
<dbReference type="AlphaFoldDB" id="A0A0W0SUH4"/>
<feature type="transmembrane region" description="Helical" evidence="4">
    <location>
        <begin position="355"/>
        <end position="373"/>
    </location>
</feature>
<dbReference type="CDD" id="cd17477">
    <property type="entry name" value="MFS_YcaD_like"/>
    <property type="match status" value="1"/>
</dbReference>
<dbReference type="InterPro" id="IPR036259">
    <property type="entry name" value="MFS_trans_sf"/>
</dbReference>
<proteinExistence type="predicted"/>
<dbReference type="GO" id="GO:0005886">
    <property type="term" value="C:plasma membrane"/>
    <property type="evidence" value="ECO:0007669"/>
    <property type="project" value="TreeGrafter"/>
</dbReference>
<dbReference type="PANTHER" id="PTHR23521:SF3">
    <property type="entry name" value="MFS TRANSPORTER"/>
    <property type="match status" value="1"/>
</dbReference>
<dbReference type="SUPFAM" id="SSF103473">
    <property type="entry name" value="MFS general substrate transporter"/>
    <property type="match status" value="1"/>
</dbReference>
<feature type="transmembrane region" description="Helical" evidence="4">
    <location>
        <begin position="98"/>
        <end position="120"/>
    </location>
</feature>
<evidence type="ECO:0000256" key="4">
    <source>
        <dbReference type="SAM" id="Phobius"/>
    </source>
</evidence>
<evidence type="ECO:0000259" key="5">
    <source>
        <dbReference type="PROSITE" id="PS50850"/>
    </source>
</evidence>
<name>A0A0W0SUH4_9GAMM</name>
<dbReference type="Proteomes" id="UP000054742">
    <property type="component" value="Unassembled WGS sequence"/>
</dbReference>
<dbReference type="PROSITE" id="PS50850">
    <property type="entry name" value="MFS"/>
    <property type="match status" value="1"/>
</dbReference>
<feature type="transmembrane region" description="Helical" evidence="4">
    <location>
        <begin position="41"/>
        <end position="59"/>
    </location>
</feature>
<feature type="transmembrane region" description="Helical" evidence="4">
    <location>
        <begin position="328"/>
        <end position="349"/>
    </location>
</feature>
<feature type="transmembrane region" description="Helical" evidence="4">
    <location>
        <begin position="12"/>
        <end position="35"/>
    </location>
</feature>
<dbReference type="PATRIC" id="fig|29422.6.peg.148"/>
<feature type="transmembrane region" description="Helical" evidence="4">
    <location>
        <begin position="132"/>
        <end position="152"/>
    </location>
</feature>
<evidence type="ECO:0000313" key="6">
    <source>
        <dbReference type="EMBL" id="KTC86916.1"/>
    </source>
</evidence>
<keyword evidence="3 4" id="KW-0472">Membrane</keyword>
<dbReference type="Pfam" id="PF07690">
    <property type="entry name" value="MFS_1"/>
    <property type="match status" value="1"/>
</dbReference>
<feature type="transmembrane region" description="Helical" evidence="4">
    <location>
        <begin position="235"/>
        <end position="253"/>
    </location>
</feature>
<keyword evidence="1 4" id="KW-0812">Transmembrane</keyword>
<dbReference type="InterPro" id="IPR020846">
    <property type="entry name" value="MFS_dom"/>
</dbReference>
<dbReference type="GO" id="GO:0022857">
    <property type="term" value="F:transmembrane transporter activity"/>
    <property type="evidence" value="ECO:0007669"/>
    <property type="project" value="InterPro"/>
</dbReference>
<dbReference type="PANTHER" id="PTHR23521">
    <property type="entry name" value="TRANSPORTER MFS SUPERFAMILY"/>
    <property type="match status" value="1"/>
</dbReference>
<protein>
    <submittedName>
        <fullName evidence="6">Putative MFS-type transporter YcaD</fullName>
    </submittedName>
</protein>
<keyword evidence="2 4" id="KW-1133">Transmembrane helix</keyword>
<comment type="caution">
    <text evidence="6">The sequence shown here is derived from an EMBL/GenBank/DDBJ whole genome shotgun (WGS) entry which is preliminary data.</text>
</comment>
<accession>A0A0W0SUH4</accession>
<dbReference type="InterPro" id="IPR047200">
    <property type="entry name" value="MFS_YcaD-like"/>
</dbReference>
<dbReference type="RefSeq" id="WP_162262374.1">
    <property type="nucleotide sequence ID" value="NZ_CAAAHU010000001.1"/>
</dbReference>
<organism evidence="6 7">
    <name type="scientific">Legionella brunensis</name>
    <dbReference type="NCBI Taxonomy" id="29422"/>
    <lineage>
        <taxon>Bacteria</taxon>
        <taxon>Pseudomonadati</taxon>
        <taxon>Pseudomonadota</taxon>
        <taxon>Gammaproteobacteria</taxon>
        <taxon>Legionellales</taxon>
        <taxon>Legionellaceae</taxon>
        <taxon>Legionella</taxon>
    </lineage>
</organism>
<dbReference type="Gene3D" id="1.20.1250.20">
    <property type="entry name" value="MFS general substrate transporter like domains"/>
    <property type="match status" value="2"/>
</dbReference>
<evidence type="ECO:0000256" key="1">
    <source>
        <dbReference type="ARBA" id="ARBA00022692"/>
    </source>
</evidence>
<dbReference type="STRING" id="29422.Lbru_0145"/>
<evidence type="ECO:0000256" key="2">
    <source>
        <dbReference type="ARBA" id="ARBA00022989"/>
    </source>
</evidence>
<feature type="domain" description="Major facilitator superfamily (MFS) profile" evidence="5">
    <location>
        <begin position="1"/>
        <end position="378"/>
    </location>
</feature>
<keyword evidence="7" id="KW-1185">Reference proteome</keyword>
<sequence>MIAVVFETFVPLLSLFIFLLGTGFFSTLLALAMTLNHASPVMIGAMTAVYYAGLVLGSFRAERFITRVGHVSAYSVFSSMLAVIYLVHGFLYDVSLWIILRFIAGFAAAGLFVVIESWLLCKSTQTNRGQVLSLYMIAFYAAQSLGQFFLNLGDPKTLLLYAVASLMCSLSIIPLSMSYVASPKFDKSSTLSLRALARISASGLIGCLSSGLIMGGLYAFMPTYLSDLFHDKAEVAKYMFAIIFGGMLLQYPVGKLSDVIERGSVLIMLSVGTIVVSILLMFGHPSLWFVFSLMLLFGGLTFTLYPISISHACDLLDPRDIVAGTQSLLLAYSLGAMIGPFIASVYMHTFGSRGLFMYFSSICGFIVPLFILWKNPARDESFLSMP</sequence>
<feature type="transmembrane region" description="Helical" evidence="4">
    <location>
        <begin position="71"/>
        <end position="92"/>
    </location>
</feature>
<reference evidence="6 7" key="1">
    <citation type="submission" date="2015-11" db="EMBL/GenBank/DDBJ databases">
        <title>Genomic analysis of 38 Legionella species identifies large and diverse effector repertoires.</title>
        <authorList>
            <person name="Burstein D."/>
            <person name="Amaro F."/>
            <person name="Zusman T."/>
            <person name="Lifshitz Z."/>
            <person name="Cohen O."/>
            <person name="Gilbert J.A."/>
            <person name="Pupko T."/>
            <person name="Shuman H.A."/>
            <person name="Segal G."/>
        </authorList>
    </citation>
    <scope>NUCLEOTIDE SEQUENCE [LARGE SCALE GENOMIC DNA]</scope>
    <source>
        <strain evidence="6 7">ATCC 43878</strain>
    </source>
</reference>
<feature type="transmembrane region" description="Helical" evidence="4">
    <location>
        <begin position="201"/>
        <end position="220"/>
    </location>
</feature>
<dbReference type="InterPro" id="IPR011701">
    <property type="entry name" value="MFS"/>
</dbReference>
<feature type="transmembrane region" description="Helical" evidence="4">
    <location>
        <begin position="158"/>
        <end position="180"/>
    </location>
</feature>
<evidence type="ECO:0000256" key="3">
    <source>
        <dbReference type="ARBA" id="ARBA00023136"/>
    </source>
</evidence>
<feature type="transmembrane region" description="Helical" evidence="4">
    <location>
        <begin position="265"/>
        <end position="282"/>
    </location>
</feature>